<dbReference type="SUPFAM" id="SSF48403">
    <property type="entry name" value="Ankyrin repeat"/>
    <property type="match status" value="1"/>
</dbReference>
<dbReference type="Proteomes" id="UP001153678">
    <property type="component" value="Unassembled WGS sequence"/>
</dbReference>
<dbReference type="InterPro" id="IPR011009">
    <property type="entry name" value="Kinase-like_dom_sf"/>
</dbReference>
<dbReference type="Gene3D" id="1.10.510.10">
    <property type="entry name" value="Transferase(Phosphotransferase) domain 1"/>
    <property type="match status" value="1"/>
</dbReference>
<dbReference type="Gene3D" id="3.80.10.10">
    <property type="entry name" value="Ribonuclease Inhibitor"/>
    <property type="match status" value="1"/>
</dbReference>
<dbReference type="SUPFAM" id="SSF52047">
    <property type="entry name" value="RNI-like"/>
    <property type="match status" value="1"/>
</dbReference>
<dbReference type="InterPro" id="IPR000719">
    <property type="entry name" value="Prot_kinase_dom"/>
</dbReference>
<evidence type="ECO:0000259" key="3">
    <source>
        <dbReference type="PROSITE" id="PS50011"/>
    </source>
</evidence>
<evidence type="ECO:0000256" key="1">
    <source>
        <dbReference type="ARBA" id="ARBA00022741"/>
    </source>
</evidence>
<comment type="caution">
    <text evidence="4">The sequence shown here is derived from an EMBL/GenBank/DDBJ whole genome shotgun (WGS) entry which is preliminary data.</text>
</comment>
<dbReference type="Gene3D" id="1.25.40.20">
    <property type="entry name" value="Ankyrin repeat-containing domain"/>
    <property type="match status" value="1"/>
</dbReference>
<dbReference type="AlphaFoldDB" id="A0A9W4WHM7"/>
<dbReference type="SUPFAM" id="SSF56112">
    <property type="entry name" value="Protein kinase-like (PK-like)"/>
    <property type="match status" value="1"/>
</dbReference>
<dbReference type="PANTHER" id="PTHR44329:SF298">
    <property type="entry name" value="MIXED LINEAGE KINASE DOMAIN-LIKE PROTEIN"/>
    <property type="match status" value="1"/>
</dbReference>
<keyword evidence="2" id="KW-0067">ATP-binding</keyword>
<dbReference type="PROSITE" id="PS50011">
    <property type="entry name" value="PROTEIN_KINASE_DOM"/>
    <property type="match status" value="1"/>
</dbReference>
<gene>
    <name evidence="4" type="ORF">FWILDA_LOCUS588</name>
</gene>
<dbReference type="Pfam" id="PF07714">
    <property type="entry name" value="PK_Tyr_Ser-Thr"/>
    <property type="match status" value="1"/>
</dbReference>
<evidence type="ECO:0000313" key="4">
    <source>
        <dbReference type="EMBL" id="CAI2162498.1"/>
    </source>
</evidence>
<dbReference type="SUPFAM" id="SSF81383">
    <property type="entry name" value="F-box domain"/>
    <property type="match status" value="1"/>
</dbReference>
<dbReference type="GO" id="GO:0004672">
    <property type="term" value="F:protein kinase activity"/>
    <property type="evidence" value="ECO:0007669"/>
    <property type="project" value="InterPro"/>
</dbReference>
<dbReference type="InterPro" id="IPR032675">
    <property type="entry name" value="LRR_dom_sf"/>
</dbReference>
<evidence type="ECO:0000313" key="5">
    <source>
        <dbReference type="Proteomes" id="UP001153678"/>
    </source>
</evidence>
<proteinExistence type="predicted"/>
<dbReference type="GO" id="GO:0097527">
    <property type="term" value="P:necroptotic signaling pathway"/>
    <property type="evidence" value="ECO:0007669"/>
    <property type="project" value="TreeGrafter"/>
</dbReference>
<accession>A0A9W4WHM7</accession>
<dbReference type="OrthoDB" id="1668230at2759"/>
<dbReference type="GO" id="GO:0005524">
    <property type="term" value="F:ATP binding"/>
    <property type="evidence" value="ECO:0007669"/>
    <property type="project" value="UniProtKB-KW"/>
</dbReference>
<organism evidence="4 5">
    <name type="scientific">Funneliformis geosporum</name>
    <dbReference type="NCBI Taxonomy" id="1117311"/>
    <lineage>
        <taxon>Eukaryota</taxon>
        <taxon>Fungi</taxon>
        <taxon>Fungi incertae sedis</taxon>
        <taxon>Mucoromycota</taxon>
        <taxon>Glomeromycotina</taxon>
        <taxon>Glomeromycetes</taxon>
        <taxon>Glomerales</taxon>
        <taxon>Glomeraceae</taxon>
        <taxon>Funneliformis</taxon>
    </lineage>
</organism>
<dbReference type="Gene3D" id="1.20.1280.50">
    <property type="match status" value="1"/>
</dbReference>
<dbReference type="InterPro" id="IPR051681">
    <property type="entry name" value="Ser/Thr_Kinases-Pseudokinases"/>
</dbReference>
<dbReference type="InterPro" id="IPR001245">
    <property type="entry name" value="Ser-Thr/Tyr_kinase_cat_dom"/>
</dbReference>
<evidence type="ECO:0000256" key="2">
    <source>
        <dbReference type="ARBA" id="ARBA00022840"/>
    </source>
</evidence>
<reference evidence="4" key="1">
    <citation type="submission" date="2022-08" db="EMBL/GenBank/DDBJ databases">
        <authorList>
            <person name="Kallberg Y."/>
            <person name="Tangrot J."/>
            <person name="Rosling A."/>
        </authorList>
    </citation>
    <scope>NUCLEOTIDE SEQUENCE</scope>
    <source>
        <strain evidence="4">Wild A</strain>
    </source>
</reference>
<name>A0A9W4WHM7_9GLOM</name>
<sequence length="1115" mass="128875">MAQCIKWIDNIVKLRHINLIPFEEFDYYEDAKGDDDNRVNYWKKTGIKVISKIIQKHLIVDDEMNKVFLHELKLYSQKDFNERIIQIFGISQEPKTNNLLFVTQYADGGTLLKKNIAKLSWADKLDIAYQISEGVNFLHVNGIIHGNLYPCNIVFHQNHVKLSNFGMIKYLTTSPTSFDALTRDEFSINNVPYIEPQLLLDKSYRKDARSDIYSLGVIMWEISSGRSPYQDDHNKRRKSSNRMSEQELLELANDAMTAELWLSKIETKPIPTKITKMEKTDHDRKSLKISTEGLSISQVGKEIKNTNTTVMTNEQEINKEQSTLKKSWKKKVKNRAKNLVRRLSGSDKLFRRSSGRSNLLSEEEIINDKNNEEVGANWTVVFADKEIESPITPKSENNLRGFFSLGRSYSDNSLRISTKTVESDRFPYSEYCRVLFASNNWTINSAPCFAAYHVRQGDIDGLRWHVNVQKENVNKIQQVTGPRNRPLESLMIETTQYCPGEKIMETFKALQSLKATCDCTNSYTGGSPINYLGENKSLFSLETNSQHFKESLIYLMSNGCSINSKRNSGDTLLLTLLFKWHKEMAPNVIKFCLENGANPNLRNRIGGNSLGYTLTQVRFNYNNGPFEKIYKILKLLVSYGADVNKQITIPGKKLPNLLFVCVDMGINMKEEWVKKLIKMAFDLTDDQKEKELIKSGEALNVLGYAAKLSQLDTIKVLLDRIYSLSSPESIKEALNVTGREEVEQRKFLKSWLKESGKEKREMVYKRFLKENNNGTTNIDKIPTEILREVFSILYNDGINTDRAETLEDLYSCTLVSKYWSANSTPILWSNIIPSQGIITTYMAFFTDKERKLLEKSGISFNHVDERKSATFCYPSFLKSISMQELSQAIFLWCRNNCPQPISKQYNLLLRGILNIFAKHCVTLYQLDLDKRSLLDNLHHELWILLQEPNYQSFISNIKQLSLDVRKLVNVECLELLCQTCQRLVFDMTLDETYWSSDQKLAEIIKSQKELKTFYLRRGKITQTIISALEYHAKSLKMLHFRRVDFKKCKSLRSIFKESNQLEVLIVHGCKNLSENIRKELMNITSFPKLVEVDCEGLVTWNTVIKRHEYQNIQVV</sequence>
<dbReference type="CDD" id="cd00180">
    <property type="entry name" value="PKc"/>
    <property type="match status" value="1"/>
</dbReference>
<dbReference type="InterPro" id="IPR036770">
    <property type="entry name" value="Ankyrin_rpt-contain_sf"/>
</dbReference>
<feature type="domain" description="Protein kinase" evidence="3">
    <location>
        <begin position="14"/>
        <end position="366"/>
    </location>
</feature>
<keyword evidence="5" id="KW-1185">Reference proteome</keyword>
<dbReference type="EMBL" id="CAMKVN010000039">
    <property type="protein sequence ID" value="CAI2162498.1"/>
    <property type="molecule type" value="Genomic_DNA"/>
</dbReference>
<dbReference type="InterPro" id="IPR036047">
    <property type="entry name" value="F-box-like_dom_sf"/>
</dbReference>
<dbReference type="PANTHER" id="PTHR44329">
    <property type="entry name" value="SERINE/THREONINE-PROTEIN KINASE TNNI3K-RELATED"/>
    <property type="match status" value="1"/>
</dbReference>
<keyword evidence="1" id="KW-0547">Nucleotide-binding</keyword>
<protein>
    <submittedName>
        <fullName evidence="4">1865_t:CDS:1</fullName>
    </submittedName>
</protein>